<evidence type="ECO:0000313" key="10">
    <source>
        <dbReference type="EMBL" id="KFN05728.1"/>
    </source>
</evidence>
<evidence type="ECO:0000256" key="3">
    <source>
        <dbReference type="ARBA" id="ARBA00022475"/>
    </source>
</evidence>
<dbReference type="PROSITE" id="PS50893">
    <property type="entry name" value="ABC_TRANSPORTER_2"/>
    <property type="match status" value="1"/>
</dbReference>
<dbReference type="Gene3D" id="3.40.50.300">
    <property type="entry name" value="P-loop containing nucleotide triphosphate hydrolases"/>
    <property type="match status" value="1"/>
</dbReference>
<keyword evidence="7" id="KW-0029">Amino-acid transport</keyword>
<dbReference type="AlphaFoldDB" id="A0A090Z5T5"/>
<dbReference type="InterPro" id="IPR050086">
    <property type="entry name" value="MetN_ABC_transporter-like"/>
</dbReference>
<dbReference type="HOGENOM" id="CLU_000604_1_22_9"/>
<evidence type="ECO:0000256" key="1">
    <source>
        <dbReference type="ARBA" id="ARBA00005417"/>
    </source>
</evidence>
<keyword evidence="8" id="KW-0472">Membrane</keyword>
<dbReference type="InterPro" id="IPR003439">
    <property type="entry name" value="ABC_transporter-like_ATP-bd"/>
</dbReference>
<evidence type="ECO:0000256" key="7">
    <source>
        <dbReference type="ARBA" id="ARBA00022970"/>
    </source>
</evidence>
<dbReference type="InterPro" id="IPR027417">
    <property type="entry name" value="P-loop_NTPase"/>
</dbReference>
<dbReference type="PANTHER" id="PTHR43166">
    <property type="entry name" value="AMINO ACID IMPORT ATP-BINDING PROTEIN"/>
    <property type="match status" value="1"/>
</dbReference>
<accession>A0A090Z5T5</accession>
<dbReference type="GO" id="GO:0016887">
    <property type="term" value="F:ATP hydrolysis activity"/>
    <property type="evidence" value="ECO:0007669"/>
    <property type="project" value="InterPro"/>
</dbReference>
<name>A0A090Z5T5_PAEMA</name>
<sequence>MAQRKGEGLIITLEHVSKTYRLPDGQLEAVQDVSLAVEKGTIHGIIGASGAGKSTLLRMMNALELPDRGRITVMGRELTVLPEAALRKVRRSIGMIFQQFHLLNNRTVSGNISVPLELAGTPRRERAERVDECLRFVGLPDKAKQYPSALSGGQKQRVAIARALANRPDVLLCDEPTSSLDPRTTAEILEVLRHIRDTLGVTIVIVTHEMEVVKSLCDTVSVMENGRLTDTFPLGQRRGAADKSALAMSYREQLLAGTEGRHV</sequence>
<dbReference type="InterPro" id="IPR017871">
    <property type="entry name" value="ABC_transporter-like_CS"/>
</dbReference>
<keyword evidence="5" id="KW-0067">ATP-binding</keyword>
<evidence type="ECO:0000313" key="11">
    <source>
        <dbReference type="Proteomes" id="UP000029278"/>
    </source>
</evidence>
<evidence type="ECO:0000256" key="8">
    <source>
        <dbReference type="ARBA" id="ARBA00023136"/>
    </source>
</evidence>
<organism evidence="10 11">
    <name type="scientific">Paenibacillus macerans</name>
    <name type="common">Bacillus macerans</name>
    <dbReference type="NCBI Taxonomy" id="44252"/>
    <lineage>
        <taxon>Bacteria</taxon>
        <taxon>Bacillati</taxon>
        <taxon>Bacillota</taxon>
        <taxon>Bacilli</taxon>
        <taxon>Bacillales</taxon>
        <taxon>Paenibacillaceae</taxon>
        <taxon>Paenibacillus</taxon>
    </lineage>
</organism>
<dbReference type="STRING" id="44252.DJ90_39"/>
<evidence type="ECO:0000256" key="6">
    <source>
        <dbReference type="ARBA" id="ARBA00022967"/>
    </source>
</evidence>
<feature type="domain" description="ABC transporter" evidence="9">
    <location>
        <begin position="11"/>
        <end position="250"/>
    </location>
</feature>
<keyword evidence="11" id="KW-1185">Reference proteome</keyword>
<protein>
    <submittedName>
        <fullName evidence="10">ABC transporter family protein</fullName>
    </submittedName>
</protein>
<dbReference type="InterPro" id="IPR003593">
    <property type="entry name" value="AAA+_ATPase"/>
</dbReference>
<evidence type="ECO:0000256" key="4">
    <source>
        <dbReference type="ARBA" id="ARBA00022741"/>
    </source>
</evidence>
<keyword evidence="4" id="KW-0547">Nucleotide-binding</keyword>
<comment type="caution">
    <text evidence="10">The sequence shown here is derived from an EMBL/GenBank/DDBJ whole genome shotgun (WGS) entry which is preliminary data.</text>
</comment>
<reference evidence="10 11" key="1">
    <citation type="submission" date="2014-04" db="EMBL/GenBank/DDBJ databases">
        <authorList>
            <person name="Bishop-Lilly K.A."/>
            <person name="Broomall S.M."/>
            <person name="Chain P.S."/>
            <person name="Chertkov O."/>
            <person name="Coyne S.R."/>
            <person name="Daligault H.E."/>
            <person name="Davenport K.W."/>
            <person name="Erkkila T."/>
            <person name="Frey K.G."/>
            <person name="Gibbons H.S."/>
            <person name="Gu W."/>
            <person name="Jaissle J."/>
            <person name="Johnson S.L."/>
            <person name="Koroleva G.I."/>
            <person name="Ladner J.T."/>
            <person name="Lo C.-C."/>
            <person name="Minogue T.D."/>
            <person name="Munk C."/>
            <person name="Palacios G.F."/>
            <person name="Redden C.L."/>
            <person name="Rosenzweig C.N."/>
            <person name="Scholz M.B."/>
            <person name="Teshima H."/>
            <person name="Xu Y."/>
        </authorList>
    </citation>
    <scope>NUCLEOTIDE SEQUENCE [LARGE SCALE GENOMIC DNA]</scope>
    <source>
        <strain evidence="10 11">8244</strain>
    </source>
</reference>
<dbReference type="PROSITE" id="PS00211">
    <property type="entry name" value="ABC_TRANSPORTER_1"/>
    <property type="match status" value="1"/>
</dbReference>
<evidence type="ECO:0000256" key="5">
    <source>
        <dbReference type="ARBA" id="ARBA00022840"/>
    </source>
</evidence>
<dbReference type="PANTHER" id="PTHR43166:SF30">
    <property type="entry name" value="METHIONINE IMPORT ATP-BINDING PROTEIN METN"/>
    <property type="match status" value="1"/>
</dbReference>
<evidence type="ECO:0000259" key="9">
    <source>
        <dbReference type="PROSITE" id="PS50893"/>
    </source>
</evidence>
<dbReference type="Proteomes" id="UP000029278">
    <property type="component" value="Unassembled WGS sequence"/>
</dbReference>
<dbReference type="GO" id="GO:0005886">
    <property type="term" value="C:plasma membrane"/>
    <property type="evidence" value="ECO:0007669"/>
    <property type="project" value="UniProtKB-ARBA"/>
</dbReference>
<keyword evidence="2" id="KW-0813">Transport</keyword>
<proteinExistence type="inferred from homology"/>
<comment type="similarity">
    <text evidence="1">Belongs to the ABC transporter superfamily.</text>
</comment>
<dbReference type="SUPFAM" id="SSF52540">
    <property type="entry name" value="P-loop containing nucleoside triphosphate hydrolases"/>
    <property type="match status" value="1"/>
</dbReference>
<dbReference type="GO" id="GO:0005524">
    <property type="term" value="F:ATP binding"/>
    <property type="evidence" value="ECO:0007669"/>
    <property type="project" value="UniProtKB-KW"/>
</dbReference>
<keyword evidence="3" id="KW-1003">Cell membrane</keyword>
<gene>
    <name evidence="10" type="ORF">DJ90_39</name>
</gene>
<keyword evidence="6" id="KW-1278">Translocase</keyword>
<dbReference type="GO" id="GO:0006865">
    <property type="term" value="P:amino acid transport"/>
    <property type="evidence" value="ECO:0007669"/>
    <property type="project" value="UniProtKB-KW"/>
</dbReference>
<dbReference type="EMBL" id="JMQA01000038">
    <property type="protein sequence ID" value="KFN05728.1"/>
    <property type="molecule type" value="Genomic_DNA"/>
</dbReference>
<evidence type="ECO:0000256" key="2">
    <source>
        <dbReference type="ARBA" id="ARBA00022448"/>
    </source>
</evidence>
<dbReference type="FunFam" id="3.40.50.300:FF:000056">
    <property type="entry name" value="Cell division ATP-binding protein FtsE"/>
    <property type="match status" value="1"/>
</dbReference>
<dbReference type="PATRIC" id="fig|44252.3.peg.4283"/>
<dbReference type="SMART" id="SM00382">
    <property type="entry name" value="AAA"/>
    <property type="match status" value="1"/>
</dbReference>
<dbReference type="Pfam" id="PF00005">
    <property type="entry name" value="ABC_tran"/>
    <property type="match status" value="1"/>
</dbReference>